<dbReference type="Pfam" id="PF07690">
    <property type="entry name" value="MFS_1"/>
    <property type="match status" value="1"/>
</dbReference>
<evidence type="ECO:0000256" key="5">
    <source>
        <dbReference type="ARBA" id="ARBA00023136"/>
    </source>
</evidence>
<dbReference type="PROSITE" id="PS50850">
    <property type="entry name" value="MFS"/>
    <property type="match status" value="1"/>
</dbReference>
<dbReference type="PANTHER" id="PTHR43791">
    <property type="entry name" value="PERMEASE-RELATED"/>
    <property type="match status" value="1"/>
</dbReference>
<keyword evidence="2" id="KW-0813">Transport</keyword>
<feature type="transmembrane region" description="Helical" evidence="6">
    <location>
        <begin position="80"/>
        <end position="99"/>
    </location>
</feature>
<dbReference type="Gene3D" id="1.20.1250.20">
    <property type="entry name" value="MFS general substrate transporter like domains"/>
    <property type="match status" value="2"/>
</dbReference>
<feature type="transmembrane region" description="Helical" evidence="6">
    <location>
        <begin position="306"/>
        <end position="325"/>
    </location>
</feature>
<feature type="transmembrane region" description="Helical" evidence="6">
    <location>
        <begin position="366"/>
        <end position="391"/>
    </location>
</feature>
<dbReference type="EMBL" id="JAQQCL010000020">
    <property type="protein sequence ID" value="MFM0719431.1"/>
    <property type="molecule type" value="Genomic_DNA"/>
</dbReference>
<feature type="transmembrane region" description="Helical" evidence="6">
    <location>
        <begin position="51"/>
        <end position="73"/>
    </location>
</feature>
<feature type="transmembrane region" description="Helical" evidence="6">
    <location>
        <begin position="139"/>
        <end position="162"/>
    </location>
</feature>
<evidence type="ECO:0000259" key="7">
    <source>
        <dbReference type="PROSITE" id="PS50850"/>
    </source>
</evidence>
<dbReference type="PANTHER" id="PTHR43791:SF100">
    <property type="entry name" value="SUGAR TRANSPORTER"/>
    <property type="match status" value="1"/>
</dbReference>
<comment type="caution">
    <text evidence="8">The sequence shown here is derived from an EMBL/GenBank/DDBJ whole genome shotgun (WGS) entry which is preliminary data.</text>
</comment>
<dbReference type="Proteomes" id="UP001629392">
    <property type="component" value="Unassembled WGS sequence"/>
</dbReference>
<evidence type="ECO:0000256" key="6">
    <source>
        <dbReference type="SAM" id="Phobius"/>
    </source>
</evidence>
<evidence type="ECO:0000256" key="3">
    <source>
        <dbReference type="ARBA" id="ARBA00022692"/>
    </source>
</evidence>
<keyword evidence="4 6" id="KW-1133">Transmembrane helix</keyword>
<comment type="subcellular location">
    <subcellularLocation>
        <location evidence="1">Membrane</location>
        <topology evidence="1">Multi-pass membrane protein</topology>
    </subcellularLocation>
</comment>
<evidence type="ECO:0000256" key="2">
    <source>
        <dbReference type="ARBA" id="ARBA00022448"/>
    </source>
</evidence>
<dbReference type="InterPro" id="IPR011701">
    <property type="entry name" value="MFS"/>
</dbReference>
<evidence type="ECO:0000256" key="4">
    <source>
        <dbReference type="ARBA" id="ARBA00022989"/>
    </source>
</evidence>
<dbReference type="SUPFAM" id="SSF103473">
    <property type="entry name" value="MFS general substrate transporter"/>
    <property type="match status" value="1"/>
</dbReference>
<reference evidence="8 9" key="1">
    <citation type="journal article" date="2024" name="Chem. Sci.">
        <title>Discovery of megapolipeptins by genome mining of a Burkholderiales bacteria collection.</title>
        <authorList>
            <person name="Paulo B.S."/>
            <person name="Recchia M.J.J."/>
            <person name="Lee S."/>
            <person name="Fergusson C.H."/>
            <person name="Romanowski S.B."/>
            <person name="Hernandez A."/>
            <person name="Krull N."/>
            <person name="Liu D.Y."/>
            <person name="Cavanagh H."/>
            <person name="Bos A."/>
            <person name="Gray C.A."/>
            <person name="Murphy B.T."/>
            <person name="Linington R.G."/>
            <person name="Eustaquio A.S."/>
        </authorList>
    </citation>
    <scope>NUCLEOTIDE SEQUENCE [LARGE SCALE GENOMIC DNA]</scope>
    <source>
        <strain evidence="8 9">RL17-350-BIC-E</strain>
    </source>
</reference>
<dbReference type="CDD" id="cd17319">
    <property type="entry name" value="MFS_ExuT_GudP_like"/>
    <property type="match status" value="1"/>
</dbReference>
<feature type="domain" description="Major facilitator superfamily (MFS) profile" evidence="7">
    <location>
        <begin position="15"/>
        <end position="421"/>
    </location>
</feature>
<feature type="transmembrane region" description="Helical" evidence="6">
    <location>
        <begin position="174"/>
        <end position="197"/>
    </location>
</feature>
<feature type="transmembrane region" description="Helical" evidence="6">
    <location>
        <begin position="397"/>
        <end position="416"/>
    </location>
</feature>
<evidence type="ECO:0000256" key="1">
    <source>
        <dbReference type="ARBA" id="ARBA00004141"/>
    </source>
</evidence>
<protein>
    <submittedName>
        <fullName evidence="8">MFS transporter</fullName>
    </submittedName>
</protein>
<sequence>MIAHISAIQKIRLRVVLPLLLLLVVSSIDRVNISFAALQMNAELALTHNEYGLAISAFFLGYLFFQFPSIALLKRYGARKWIFGSVLLWGVFAVGMVFVRGTTSLYILRFLLGLAEAGFAPGVVYLCSVWMPKRYRAAAIGSTMLAIPISVIVGGPFSGWLMSHHVMALSVSGWRWMFLMEGVLTIVFAVLALKVVCNGPHDARWLSAAEKQWLHEQHALDATVANHGLASMRAVFLSARIWAAACLYFVLIAGAYGILFWLPQVIRQMSNVTIFETGVISALPWVGIGLGMYFNARHSDRTGERYKHVIVPSLLCSLCLALATLTNHQLLALALLVVAGMGLGGAQSVFWTIPTNFLTKEVAGQGIAAISLCGNLGGLFGPFALGLILQASGSFRLPAYVMAALLAAGALLAVYVRNGETSIATGIDESPAVSVPVET</sequence>
<feature type="transmembrane region" description="Helical" evidence="6">
    <location>
        <begin position="274"/>
        <end position="294"/>
    </location>
</feature>
<dbReference type="InterPro" id="IPR020846">
    <property type="entry name" value="MFS_dom"/>
</dbReference>
<evidence type="ECO:0000313" key="8">
    <source>
        <dbReference type="EMBL" id="MFM0719431.1"/>
    </source>
</evidence>
<evidence type="ECO:0000313" key="9">
    <source>
        <dbReference type="Proteomes" id="UP001629392"/>
    </source>
</evidence>
<dbReference type="RefSeq" id="WP_408145329.1">
    <property type="nucleotide sequence ID" value="NZ_JAQQCL010000020.1"/>
</dbReference>
<accession>A0ABW9EK57</accession>
<keyword evidence="9" id="KW-1185">Reference proteome</keyword>
<feature type="transmembrane region" description="Helical" evidence="6">
    <location>
        <begin position="105"/>
        <end position="127"/>
    </location>
</feature>
<feature type="transmembrane region" description="Helical" evidence="6">
    <location>
        <begin position="331"/>
        <end position="354"/>
    </location>
</feature>
<dbReference type="InterPro" id="IPR036259">
    <property type="entry name" value="MFS_trans_sf"/>
</dbReference>
<name>A0ABW9EK57_9BURK</name>
<keyword evidence="3 6" id="KW-0812">Transmembrane</keyword>
<organism evidence="8 9">
    <name type="scientific">Paraburkholderia strydomiana</name>
    <dbReference type="NCBI Taxonomy" id="1245417"/>
    <lineage>
        <taxon>Bacteria</taxon>
        <taxon>Pseudomonadati</taxon>
        <taxon>Pseudomonadota</taxon>
        <taxon>Betaproteobacteria</taxon>
        <taxon>Burkholderiales</taxon>
        <taxon>Burkholderiaceae</taxon>
        <taxon>Paraburkholderia</taxon>
    </lineage>
</organism>
<gene>
    <name evidence="8" type="ORF">PQQ73_24185</name>
</gene>
<proteinExistence type="predicted"/>
<feature type="transmembrane region" description="Helical" evidence="6">
    <location>
        <begin position="241"/>
        <end position="262"/>
    </location>
</feature>
<keyword evidence="5 6" id="KW-0472">Membrane</keyword>